<organism evidence="1">
    <name type="scientific">Rhipicephalus microplus</name>
    <name type="common">Cattle tick</name>
    <name type="synonym">Boophilus microplus</name>
    <dbReference type="NCBI Taxonomy" id="6941"/>
    <lineage>
        <taxon>Eukaryota</taxon>
        <taxon>Metazoa</taxon>
        <taxon>Ecdysozoa</taxon>
        <taxon>Arthropoda</taxon>
        <taxon>Chelicerata</taxon>
        <taxon>Arachnida</taxon>
        <taxon>Acari</taxon>
        <taxon>Parasitiformes</taxon>
        <taxon>Ixodida</taxon>
        <taxon>Ixodoidea</taxon>
        <taxon>Ixodidae</taxon>
        <taxon>Rhipicephalinae</taxon>
        <taxon>Rhipicephalus</taxon>
        <taxon>Boophilus</taxon>
    </lineage>
</organism>
<dbReference type="EMBL" id="GIKN01007346">
    <property type="protein sequence ID" value="NIE49619.1"/>
    <property type="molecule type" value="Transcribed_RNA"/>
</dbReference>
<protein>
    <submittedName>
        <fullName evidence="1">Uncharacterized protein</fullName>
    </submittedName>
</protein>
<sequence length="121" mass="13400">MLLKLTKDCLFLVPDLCSQSVTKNFRAVGVSTCITSIHYVSFKLCASYCNLIVLKLFLVHTTEHSLHGYSDTVAAFYTKGLKGQLKGFQEGFEKRVVKVSRILVVLKKAAHNKNASCSKNG</sequence>
<name>A0A6G5AFN3_RHIMP</name>
<accession>A0A6G5AFN3</accession>
<dbReference type="AlphaFoldDB" id="A0A6G5AFN3"/>
<evidence type="ECO:0000313" key="1">
    <source>
        <dbReference type="EMBL" id="NIE49619.1"/>
    </source>
</evidence>
<proteinExistence type="predicted"/>
<reference evidence="1" key="1">
    <citation type="submission" date="2020-03" db="EMBL/GenBank/DDBJ databases">
        <title>A transcriptome and proteome of the tick Rhipicephalus microplus shaped by the genetic composition of its hosts and developmental stage.</title>
        <authorList>
            <person name="Garcia G.R."/>
            <person name="Ribeiro J.M.C."/>
            <person name="Maruyama S.R."/>
            <person name="Gardinasse L.G."/>
            <person name="Nelson K."/>
            <person name="Ferreira B.R."/>
            <person name="Andrade T.G."/>
            <person name="Santos I.K.F.M."/>
        </authorList>
    </citation>
    <scope>NUCLEOTIDE SEQUENCE</scope>
    <source>
        <strain evidence="1">NSGR</strain>
        <tissue evidence="1">Salivary glands</tissue>
    </source>
</reference>